<dbReference type="InterPro" id="IPR036890">
    <property type="entry name" value="HATPase_C_sf"/>
</dbReference>
<dbReference type="SUPFAM" id="SSF55874">
    <property type="entry name" value="ATPase domain of HSP90 chaperone/DNA topoisomerase II/histidine kinase"/>
    <property type="match status" value="1"/>
</dbReference>
<keyword evidence="7" id="KW-1185">Reference proteome</keyword>
<reference evidence="7" key="1">
    <citation type="journal article" date="2019" name="Int. J. Syst. Evol. Microbiol.">
        <title>The Global Catalogue of Microorganisms (GCM) 10K type strain sequencing project: providing services to taxonomists for standard genome sequencing and annotation.</title>
        <authorList>
            <consortium name="The Broad Institute Genomics Platform"/>
            <consortium name="The Broad Institute Genome Sequencing Center for Infectious Disease"/>
            <person name="Wu L."/>
            <person name="Ma J."/>
        </authorList>
    </citation>
    <scope>NUCLEOTIDE SEQUENCE [LARGE SCALE GENOMIC DNA]</scope>
    <source>
        <strain evidence="7">CGMCC 1.12923</strain>
    </source>
</reference>
<accession>A0ABQ1RTR0</accession>
<dbReference type="InterPro" id="IPR019734">
    <property type="entry name" value="TPR_rpt"/>
</dbReference>
<dbReference type="SUPFAM" id="SSF48452">
    <property type="entry name" value="TPR-like"/>
    <property type="match status" value="2"/>
</dbReference>
<dbReference type="EC" id="2.7.13.3" evidence="2"/>
<evidence type="ECO:0000256" key="4">
    <source>
        <dbReference type="SAM" id="Phobius"/>
    </source>
</evidence>
<evidence type="ECO:0000256" key="3">
    <source>
        <dbReference type="PROSITE-ProRule" id="PRU00339"/>
    </source>
</evidence>
<name>A0ABQ1RTR0_9ALTE</name>
<dbReference type="PROSITE" id="PS50109">
    <property type="entry name" value="HIS_KIN"/>
    <property type="match status" value="1"/>
</dbReference>
<dbReference type="Pfam" id="PF13374">
    <property type="entry name" value="TPR_10"/>
    <property type="match status" value="2"/>
</dbReference>
<dbReference type="InterPro" id="IPR003661">
    <property type="entry name" value="HisK_dim/P_dom"/>
</dbReference>
<dbReference type="Proteomes" id="UP000614272">
    <property type="component" value="Unassembled WGS sequence"/>
</dbReference>
<dbReference type="PROSITE" id="PS50005">
    <property type="entry name" value="TPR"/>
    <property type="match status" value="1"/>
</dbReference>
<dbReference type="Gene3D" id="1.10.287.130">
    <property type="match status" value="1"/>
</dbReference>
<dbReference type="Gene3D" id="3.30.565.10">
    <property type="entry name" value="Histidine kinase-like ATPase, C-terminal domain"/>
    <property type="match status" value="1"/>
</dbReference>
<proteinExistence type="predicted"/>
<evidence type="ECO:0000256" key="1">
    <source>
        <dbReference type="ARBA" id="ARBA00000085"/>
    </source>
</evidence>
<keyword evidence="4" id="KW-1133">Transmembrane helix</keyword>
<gene>
    <name evidence="6" type="ORF">GCM10011357_37610</name>
</gene>
<dbReference type="PANTHER" id="PTHR43065:SF47">
    <property type="match status" value="1"/>
</dbReference>
<dbReference type="InterPro" id="IPR011990">
    <property type="entry name" value="TPR-like_helical_dom_sf"/>
</dbReference>
<dbReference type="InterPro" id="IPR005467">
    <property type="entry name" value="His_kinase_dom"/>
</dbReference>
<dbReference type="CDD" id="cd00075">
    <property type="entry name" value="HATPase"/>
    <property type="match status" value="1"/>
</dbReference>
<evidence type="ECO:0000259" key="5">
    <source>
        <dbReference type="PROSITE" id="PS50109"/>
    </source>
</evidence>
<keyword evidence="3" id="KW-0802">TPR repeat</keyword>
<evidence type="ECO:0000313" key="6">
    <source>
        <dbReference type="EMBL" id="GGD79077.1"/>
    </source>
</evidence>
<evidence type="ECO:0000313" key="7">
    <source>
        <dbReference type="Proteomes" id="UP000614272"/>
    </source>
</evidence>
<dbReference type="Gene3D" id="1.25.40.10">
    <property type="entry name" value="Tetratricopeptide repeat domain"/>
    <property type="match status" value="2"/>
</dbReference>
<feature type="transmembrane region" description="Helical" evidence="4">
    <location>
        <begin position="401"/>
        <end position="419"/>
    </location>
</feature>
<dbReference type="Pfam" id="PF02518">
    <property type="entry name" value="HATPase_c"/>
    <property type="match status" value="1"/>
</dbReference>
<feature type="repeat" description="TPR" evidence="3">
    <location>
        <begin position="122"/>
        <end position="155"/>
    </location>
</feature>
<keyword evidence="4" id="KW-0812">Transmembrane</keyword>
<evidence type="ECO:0000256" key="2">
    <source>
        <dbReference type="ARBA" id="ARBA00012438"/>
    </source>
</evidence>
<dbReference type="SMART" id="SM00028">
    <property type="entry name" value="TPR"/>
    <property type="match status" value="5"/>
</dbReference>
<dbReference type="SUPFAM" id="SSF47384">
    <property type="entry name" value="Homodimeric domain of signal transducing histidine kinase"/>
    <property type="match status" value="1"/>
</dbReference>
<dbReference type="SMART" id="SM00387">
    <property type="entry name" value="HATPase_c"/>
    <property type="match status" value="1"/>
</dbReference>
<comment type="caution">
    <text evidence="6">The sequence shown here is derived from an EMBL/GenBank/DDBJ whole genome shotgun (WGS) entry which is preliminary data.</text>
</comment>
<dbReference type="InterPro" id="IPR003594">
    <property type="entry name" value="HATPase_dom"/>
</dbReference>
<dbReference type="InterPro" id="IPR036097">
    <property type="entry name" value="HisK_dim/P_sf"/>
</dbReference>
<organism evidence="6 7">
    <name type="scientific">Lacimicrobium alkaliphilum</name>
    <dbReference type="NCBI Taxonomy" id="1526571"/>
    <lineage>
        <taxon>Bacteria</taxon>
        <taxon>Pseudomonadati</taxon>
        <taxon>Pseudomonadota</taxon>
        <taxon>Gammaproteobacteria</taxon>
        <taxon>Alteromonadales</taxon>
        <taxon>Alteromonadaceae</taxon>
        <taxon>Lacimicrobium</taxon>
    </lineage>
</organism>
<dbReference type="PANTHER" id="PTHR43065">
    <property type="entry name" value="SENSOR HISTIDINE KINASE"/>
    <property type="match status" value="1"/>
</dbReference>
<feature type="domain" description="Histidine kinase" evidence="5">
    <location>
        <begin position="464"/>
        <end position="691"/>
    </location>
</feature>
<dbReference type="CDD" id="cd00082">
    <property type="entry name" value="HisKA"/>
    <property type="match status" value="1"/>
</dbReference>
<protein>
    <recommendedName>
        <fullName evidence="2">histidine kinase</fullName>
        <ecNumber evidence="2">2.7.13.3</ecNumber>
    </recommendedName>
</protein>
<dbReference type="EMBL" id="BMGJ01000023">
    <property type="protein sequence ID" value="GGD79077.1"/>
    <property type="molecule type" value="Genomic_DNA"/>
</dbReference>
<sequence length="698" mass="79652">MLKQLKVEGDQPNTGQMMKWYLLWSVFFVLLLKTHHCFSDTPLPDEARLESLEILTKTQPAEAYRQTQVLYQKTQPDNWQQRHRLVNIMAYQLLILSDLDKADSVLLEWLEVVPENMSHMRTRAMELLGVIAYRRGNMNTARDYLEQALELAETHDDKERIITVNINTAIFLQGLSLFEQSHELLLRADEIAQQEGVSDHLLAVLRNNIAESLIRLERYDEATEYLQDSLDMPEFQADDIAYARRLLVDTLMSKNAFAKAKTYAEQALERYQQRGDLFYQAELHVYLARIARLSKGLNLAEKHINRALDLAEEAQAHQIKTDAYLELSEIKSALYEPAPALAALKQHTTLFKSLHQEQAQMQLIMLREQLDYISHQREISTLEEELKITALNNEYSRRQSLLIIIFLSVISAFLILFFWQQQKKRRQAEDFTGKLHHSYRQLQSAQKQLVESEKMASLGKLVAGVAHELNTPLGIMTTAASVLNESIEQMQTANNSKTLTQKGFARLCGQLQTSDQLIRNNLLRCSKIVQNIKQLAIEPDDRELQSFTLNEAIAATRAELRDELKGITFDCVNTDLRIVCNGHYMQMLLQELCLNSVIHGFNNGSGKLRIVAKVTSNNWQLLYSDNGKGLNENDLGHIFEPFFTTKRGDGQTGLGLNFVYNLVVQAFSGSIEVVKTDTPGLSLKMTFPLAMLSSSSDP</sequence>
<comment type="catalytic activity">
    <reaction evidence="1">
        <text>ATP + protein L-histidine = ADP + protein N-phospho-L-histidine.</text>
        <dbReference type="EC" id="2.7.13.3"/>
    </reaction>
</comment>
<keyword evidence="4" id="KW-0472">Membrane</keyword>